<dbReference type="Proteomes" id="UP000756346">
    <property type="component" value="Unassembled WGS sequence"/>
</dbReference>
<name>A0A9P8XW53_9PEZI</name>
<dbReference type="SUPFAM" id="SSF51735">
    <property type="entry name" value="NAD(P)-binding Rossmann-fold domains"/>
    <property type="match status" value="1"/>
</dbReference>
<dbReference type="RefSeq" id="XP_046006693.1">
    <property type="nucleotide sequence ID" value="XM_046161260.1"/>
</dbReference>
<accession>A0A9P8XW53</accession>
<dbReference type="InterPro" id="IPR036291">
    <property type="entry name" value="NAD(P)-bd_dom_sf"/>
</dbReference>
<protein>
    <recommendedName>
        <fullName evidence="2">NAD(P)-binding domain-containing protein</fullName>
    </recommendedName>
</protein>
<proteinExistence type="inferred from homology"/>
<organism evidence="3 4">
    <name type="scientific">Microdochium trichocladiopsis</name>
    <dbReference type="NCBI Taxonomy" id="1682393"/>
    <lineage>
        <taxon>Eukaryota</taxon>
        <taxon>Fungi</taxon>
        <taxon>Dikarya</taxon>
        <taxon>Ascomycota</taxon>
        <taxon>Pezizomycotina</taxon>
        <taxon>Sordariomycetes</taxon>
        <taxon>Xylariomycetidae</taxon>
        <taxon>Xylariales</taxon>
        <taxon>Microdochiaceae</taxon>
        <taxon>Microdochium</taxon>
    </lineage>
</organism>
<dbReference type="EMBL" id="JAGTJQ010000011">
    <property type="protein sequence ID" value="KAH7018426.1"/>
    <property type="molecule type" value="Genomic_DNA"/>
</dbReference>
<comment type="similarity">
    <text evidence="1">Belongs to the avfA family.</text>
</comment>
<reference evidence="3" key="1">
    <citation type="journal article" date="2021" name="Nat. Commun.">
        <title>Genetic determinants of endophytism in the Arabidopsis root mycobiome.</title>
        <authorList>
            <person name="Mesny F."/>
            <person name="Miyauchi S."/>
            <person name="Thiergart T."/>
            <person name="Pickel B."/>
            <person name="Atanasova L."/>
            <person name="Karlsson M."/>
            <person name="Huettel B."/>
            <person name="Barry K.W."/>
            <person name="Haridas S."/>
            <person name="Chen C."/>
            <person name="Bauer D."/>
            <person name="Andreopoulos W."/>
            <person name="Pangilinan J."/>
            <person name="LaButti K."/>
            <person name="Riley R."/>
            <person name="Lipzen A."/>
            <person name="Clum A."/>
            <person name="Drula E."/>
            <person name="Henrissat B."/>
            <person name="Kohler A."/>
            <person name="Grigoriev I.V."/>
            <person name="Martin F.M."/>
            <person name="Hacquard S."/>
        </authorList>
    </citation>
    <scope>NUCLEOTIDE SEQUENCE</scope>
    <source>
        <strain evidence="3">MPI-CAGE-CH-0230</strain>
    </source>
</reference>
<dbReference type="InterPro" id="IPR016040">
    <property type="entry name" value="NAD(P)-bd_dom"/>
</dbReference>
<evidence type="ECO:0000313" key="4">
    <source>
        <dbReference type="Proteomes" id="UP000756346"/>
    </source>
</evidence>
<evidence type="ECO:0000313" key="3">
    <source>
        <dbReference type="EMBL" id="KAH7018426.1"/>
    </source>
</evidence>
<dbReference type="AlphaFoldDB" id="A0A9P8XW53"/>
<dbReference type="PANTHER" id="PTHR15020:SF50">
    <property type="entry name" value="UPF0659 PROTEIN YMR090W"/>
    <property type="match status" value="1"/>
</dbReference>
<evidence type="ECO:0000256" key="1">
    <source>
        <dbReference type="ARBA" id="ARBA00038376"/>
    </source>
</evidence>
<sequence length="274" mass="28871">MAPPHHHVLLIGGSGKIAKLLTPLLLQRSWTVTSMIRNPDQVGDLQRLGSGGAGGGNGKLNVLVRSVEDVKSVGDARSILDEVGADYVVWSAGAGGKGPPERTFTVDRDAASHFIRAAAASPAVTRFLMVSFITSRLAKPAWWSAETFDRAMADVKKALPRYYEAKVAADEVLYRESAASRGDGFAGICLRPGTLTDEPAGEVRLGKLPVASGNVSRESVARVAAELLAKDGVKSCWLDLLDGEDGAGEDISAAVDRCVRDGVDCAEGEPFAEV</sequence>
<dbReference type="PANTHER" id="PTHR15020">
    <property type="entry name" value="FLAVIN REDUCTASE-RELATED"/>
    <property type="match status" value="1"/>
</dbReference>
<dbReference type="GeneID" id="70190806"/>
<dbReference type="Gene3D" id="3.40.50.720">
    <property type="entry name" value="NAD(P)-binding Rossmann-like Domain"/>
    <property type="match status" value="1"/>
</dbReference>
<keyword evidence="4" id="KW-1185">Reference proteome</keyword>
<dbReference type="Pfam" id="PF13460">
    <property type="entry name" value="NAD_binding_10"/>
    <property type="match status" value="1"/>
</dbReference>
<feature type="domain" description="NAD(P)-binding" evidence="2">
    <location>
        <begin position="12"/>
        <end position="230"/>
    </location>
</feature>
<comment type="caution">
    <text evidence="3">The sequence shown here is derived from an EMBL/GenBank/DDBJ whole genome shotgun (WGS) entry which is preliminary data.</text>
</comment>
<gene>
    <name evidence="3" type="ORF">B0I36DRAFT_388639</name>
</gene>
<evidence type="ECO:0000259" key="2">
    <source>
        <dbReference type="Pfam" id="PF13460"/>
    </source>
</evidence>
<dbReference type="OrthoDB" id="10254604at2759"/>